<name>A0ABV5ZDS2_9GAMM</name>
<dbReference type="Pfam" id="PF01966">
    <property type="entry name" value="HD"/>
    <property type="match status" value="1"/>
</dbReference>
<sequence length="898" mass="103518">MTLPVAVYPEDPELFDPASFQQQLLGARHAVPVFRQALANARQVLDQRFRDQINIRSLINGRAWFLDQLLLQAWRLHRLPEDGPMSLIAVGGYGRGELHPHSDIDLLVLQADGVDCQPYEEALSAFLTFLWDLRLAVGSSVRSQSECYQQAKNDLTIATNLLEARTLIGDDQLRQCMQTRVTSADAWSSKAFFLAKCEEQRQRYDRAQQVGSNLEPNVKNAPGGLRDIHTIGWVAKRHFGAESLAELVDHGFLTDAELESIQQGLEYLWTVRYALHMLTNREEDRLLFDYQQELADLFGYQNQPGALAVEQFMSKYYRIAGYFAELNDMLLQYFQEAILEDGDNRHIVPINNRFQLCNGRLQVTNDKVFQRYPFALMELFVLRAQHPEAQGVRASTIRLLRQHRHLIDDKFRHDLRNTSLFMELLRTPEGVSTELNRMRRYGVLGRYIPAFAHVIGQMQHDLFHIYTVDAHTMKTILIMRQFRHAEVADRFPVVASIIHRLPKIELLYLTGLFHDIAKGRGGDHSELGAEEVQEFCQLHRLPKWDTALVVWLVRNHLLMSMTAQRKDISDPQVIKAFALQVKDPTQLDYLYVLTVADINATNPSLWNSWRAALLRQLYTSTKALLRRGLDEPLNIQEWIQDIQKDALDLLEQQGFAKEQVERHWQLLPDDYFLRESVRDIVWHTASILQHQDPTRPLILVRETTERNHEGGTQIFIYTLDQDDLFAATTAALSQLNLNIHDARIITSKDGFGLDTFIVLNEDNQPLGDHPERIAAICAYLEEVLCAPDDFPEIVRKRVPRQYKHFTLPTQVNISDDPFHHRTVLEVISPDRPGLLATLGRIFYEFDVFVQNAKIASMGERVEDVFFITDQEGQPLRDPALRDNLRQEICKQLDELAQS</sequence>
<dbReference type="PANTHER" id="PTHR47320:SF1">
    <property type="entry name" value="BIFUNCTIONAL URIDYLYLTRANSFERASE_URIDYLYL-REMOVING ENZYME"/>
    <property type="match status" value="1"/>
</dbReference>
<evidence type="ECO:0000256" key="3">
    <source>
        <dbReference type="ARBA" id="ARBA00022737"/>
    </source>
</evidence>
<comment type="catalytic activity">
    <reaction evidence="8">
        <text>[protein-PII]-L-tyrosine + UTP = [protein-PII]-uridylyl-L-tyrosine + diphosphate</text>
        <dbReference type="Rhea" id="RHEA:13673"/>
        <dbReference type="Rhea" id="RHEA-COMP:12147"/>
        <dbReference type="Rhea" id="RHEA-COMP:12148"/>
        <dbReference type="ChEBI" id="CHEBI:33019"/>
        <dbReference type="ChEBI" id="CHEBI:46398"/>
        <dbReference type="ChEBI" id="CHEBI:46858"/>
        <dbReference type="ChEBI" id="CHEBI:90602"/>
        <dbReference type="EC" id="2.7.7.59"/>
    </reaction>
</comment>
<dbReference type="Gene3D" id="1.10.3090.10">
    <property type="entry name" value="cca-adding enzyme, domain 2"/>
    <property type="match status" value="1"/>
</dbReference>
<dbReference type="CDD" id="cd04899">
    <property type="entry name" value="ACT_ACR-UUR-like_2"/>
    <property type="match status" value="1"/>
</dbReference>
<dbReference type="SUPFAM" id="SSF81593">
    <property type="entry name" value="Nucleotidyltransferase substrate binding subunit/domain"/>
    <property type="match status" value="1"/>
</dbReference>
<evidence type="ECO:0000256" key="4">
    <source>
        <dbReference type="ARBA" id="ARBA00022801"/>
    </source>
</evidence>
<dbReference type="SMART" id="SM00471">
    <property type="entry name" value="HDc"/>
    <property type="match status" value="1"/>
</dbReference>
<comment type="caution">
    <text evidence="8">Lacks conserved residue(s) required for the propagation of feature annotation.</text>
</comment>
<gene>
    <name evidence="8" type="primary">glnD</name>
    <name evidence="11" type="ORF">ACFFLH_11260</name>
</gene>
<comment type="catalytic activity">
    <reaction evidence="8">
        <text>[protein-PII]-uridylyl-L-tyrosine + H2O = [protein-PII]-L-tyrosine + UMP + H(+)</text>
        <dbReference type="Rhea" id="RHEA:48600"/>
        <dbReference type="Rhea" id="RHEA-COMP:12147"/>
        <dbReference type="Rhea" id="RHEA-COMP:12148"/>
        <dbReference type="ChEBI" id="CHEBI:15377"/>
        <dbReference type="ChEBI" id="CHEBI:15378"/>
        <dbReference type="ChEBI" id="CHEBI:46858"/>
        <dbReference type="ChEBI" id="CHEBI:57865"/>
        <dbReference type="ChEBI" id="CHEBI:90602"/>
    </reaction>
</comment>
<dbReference type="NCBIfam" id="NF001366">
    <property type="entry name" value="PRK00275.1"/>
    <property type="match status" value="1"/>
</dbReference>
<dbReference type="InterPro" id="IPR006674">
    <property type="entry name" value="HD_domain"/>
</dbReference>
<dbReference type="NCBIfam" id="TIGR01693">
    <property type="entry name" value="UTase_glnD"/>
    <property type="match status" value="1"/>
</dbReference>
<dbReference type="PROSITE" id="PS51831">
    <property type="entry name" value="HD"/>
    <property type="match status" value="1"/>
</dbReference>
<dbReference type="InterPro" id="IPR045865">
    <property type="entry name" value="ACT-like_dom_sf"/>
</dbReference>
<comment type="activity regulation">
    <text evidence="8">Uridylyltransferase (UTase) activity is inhibited by glutamine, while glutamine activates uridylyl-removing (UR) activity.</text>
</comment>
<dbReference type="EC" id="3.1.4.-" evidence="8"/>
<evidence type="ECO:0000313" key="11">
    <source>
        <dbReference type="EMBL" id="MFB9886995.1"/>
    </source>
</evidence>
<dbReference type="HAMAP" id="MF_00277">
    <property type="entry name" value="PII_uridylyl_transf"/>
    <property type="match status" value="1"/>
</dbReference>
<dbReference type="InterPro" id="IPR013546">
    <property type="entry name" value="PII_UdlTrfase/GS_AdlTrfase"/>
</dbReference>
<protein>
    <recommendedName>
        <fullName evidence="8">Bifunctional uridylyltransferase/uridylyl-removing enzyme</fullName>
        <shortName evidence="8">UTase/UR</shortName>
    </recommendedName>
    <alternativeName>
        <fullName evidence="8">Bifunctional [protein-PII] modification enzyme</fullName>
    </alternativeName>
    <alternativeName>
        <fullName evidence="8">Bifunctional nitrogen sensor protein</fullName>
    </alternativeName>
    <domain>
        <recommendedName>
            <fullName evidence="8">[Protein-PII] uridylyltransferase</fullName>
            <shortName evidence="8">PII uridylyltransferase</shortName>
            <shortName evidence="8">UTase</shortName>
            <ecNumber evidence="8">2.7.7.59</ecNumber>
        </recommendedName>
    </domain>
    <domain>
        <recommendedName>
            <fullName evidence="8">[Protein-PII]-UMP uridylyl-removing enzyme</fullName>
            <shortName evidence="8">UR</shortName>
            <ecNumber evidence="8">3.1.4.-</ecNumber>
        </recommendedName>
    </domain>
</protein>
<dbReference type="InterPro" id="IPR002912">
    <property type="entry name" value="ACT_dom"/>
</dbReference>
<keyword evidence="6 8" id="KW-0511">Multifunctional enzyme</keyword>
<evidence type="ECO:0000256" key="2">
    <source>
        <dbReference type="ARBA" id="ARBA00022695"/>
    </source>
</evidence>
<keyword evidence="3" id="KW-0677">Repeat</keyword>
<evidence type="ECO:0000256" key="8">
    <source>
        <dbReference type="HAMAP-Rule" id="MF_00277"/>
    </source>
</evidence>
<dbReference type="GO" id="GO:0008773">
    <property type="term" value="F:[protein-PII] uridylyltransferase activity"/>
    <property type="evidence" value="ECO:0007669"/>
    <property type="project" value="UniProtKB-EC"/>
</dbReference>
<accession>A0ABV5ZDS2</accession>
<dbReference type="PIRSF" id="PIRSF006288">
    <property type="entry name" value="PII_uridyltransf"/>
    <property type="match status" value="1"/>
</dbReference>
<comment type="domain">
    <text evidence="8">Has four distinct domains: an N-terminal nucleotidyltransferase (NT) domain responsible for UTase activity, a central HD domain that encodes UR activity, and two C-terminal ACT domains that seem to have a role in glutamine sensing.</text>
</comment>
<feature type="domain" description="ACT" evidence="9">
    <location>
        <begin position="713"/>
        <end position="796"/>
    </location>
</feature>
<dbReference type="InterPro" id="IPR003607">
    <property type="entry name" value="HD/PDEase_dom"/>
</dbReference>
<comment type="catalytic activity">
    <reaction evidence="7">
        <text>guanosine 3',5'-bis(diphosphate) + H2O = GDP + diphosphate + H(+)</text>
        <dbReference type="Rhea" id="RHEA:14253"/>
        <dbReference type="ChEBI" id="CHEBI:15377"/>
        <dbReference type="ChEBI" id="CHEBI:15378"/>
        <dbReference type="ChEBI" id="CHEBI:33019"/>
        <dbReference type="ChEBI" id="CHEBI:58189"/>
        <dbReference type="ChEBI" id="CHEBI:77828"/>
        <dbReference type="EC" id="3.1.7.2"/>
    </reaction>
</comment>
<keyword evidence="2 8" id="KW-0548">Nucleotidyltransferase</keyword>
<organism evidence="11 12">
    <name type="scientific">Balneatrix alpica</name>
    <dbReference type="NCBI Taxonomy" id="75684"/>
    <lineage>
        <taxon>Bacteria</taxon>
        <taxon>Pseudomonadati</taxon>
        <taxon>Pseudomonadota</taxon>
        <taxon>Gammaproteobacteria</taxon>
        <taxon>Oceanospirillales</taxon>
        <taxon>Balneatrichaceae</taxon>
        <taxon>Balneatrix</taxon>
    </lineage>
</organism>
<dbReference type="EC" id="2.7.7.59" evidence="8"/>
<dbReference type="PROSITE" id="PS51671">
    <property type="entry name" value="ACT"/>
    <property type="match status" value="2"/>
</dbReference>
<evidence type="ECO:0000256" key="6">
    <source>
        <dbReference type="ARBA" id="ARBA00023268"/>
    </source>
</evidence>
<proteinExistence type="inferred from homology"/>
<comment type="similarity">
    <text evidence="8">Belongs to the GlnD family.</text>
</comment>
<dbReference type="CDD" id="cd00077">
    <property type="entry name" value="HDc"/>
    <property type="match status" value="1"/>
</dbReference>
<evidence type="ECO:0000259" key="10">
    <source>
        <dbReference type="PROSITE" id="PS51831"/>
    </source>
</evidence>
<dbReference type="PANTHER" id="PTHR47320">
    <property type="entry name" value="BIFUNCTIONAL URIDYLYLTRANSFERASE/URIDYLYL-REMOVING ENZYME"/>
    <property type="match status" value="1"/>
</dbReference>
<keyword evidence="4 8" id="KW-0378">Hydrolase</keyword>
<feature type="domain" description="ACT" evidence="9">
    <location>
        <begin position="823"/>
        <end position="898"/>
    </location>
</feature>
<evidence type="ECO:0000259" key="9">
    <source>
        <dbReference type="PROSITE" id="PS51671"/>
    </source>
</evidence>
<dbReference type="Pfam" id="PF01909">
    <property type="entry name" value="NTP_transf_2"/>
    <property type="match status" value="1"/>
</dbReference>
<dbReference type="CDD" id="cd05401">
    <property type="entry name" value="NT_GlnE_GlnD_like"/>
    <property type="match status" value="1"/>
</dbReference>
<evidence type="ECO:0000256" key="5">
    <source>
        <dbReference type="ARBA" id="ARBA00022842"/>
    </source>
</evidence>
<dbReference type="SUPFAM" id="SSF55021">
    <property type="entry name" value="ACT-like"/>
    <property type="match status" value="2"/>
</dbReference>
<dbReference type="RefSeq" id="WP_035460792.1">
    <property type="nucleotide sequence ID" value="NZ_JBHLZN010000003.1"/>
</dbReference>
<comment type="cofactor">
    <cofactor evidence="8">
        <name>Mg(2+)</name>
        <dbReference type="ChEBI" id="CHEBI:18420"/>
    </cofactor>
</comment>
<dbReference type="EMBL" id="JBHLZN010000003">
    <property type="protein sequence ID" value="MFB9886995.1"/>
    <property type="molecule type" value="Genomic_DNA"/>
</dbReference>
<evidence type="ECO:0000256" key="7">
    <source>
        <dbReference type="ARBA" id="ARBA00047968"/>
    </source>
</evidence>
<dbReference type="Gene3D" id="1.20.120.330">
    <property type="entry name" value="Nucleotidyltransferases domain 2"/>
    <property type="match status" value="1"/>
</dbReference>
<feature type="domain" description="HD" evidence="10">
    <location>
        <begin position="468"/>
        <end position="590"/>
    </location>
</feature>
<comment type="function">
    <text evidence="8">Modifies, by uridylylation and deuridylylation, the PII regulatory proteins (GlnB and homologs), in response to the nitrogen status of the cell that GlnD senses through the glutamine level. Under low glutamine levels, catalyzes the conversion of the PII proteins and UTP to PII-UMP and PPi, while under higher glutamine levels, GlnD hydrolyzes PII-UMP to PII and UMP (deuridylylation). Thus, controls uridylylation state and activity of the PII proteins, and plays an important role in the regulation of nitrogen metabolism.</text>
</comment>
<evidence type="ECO:0000256" key="1">
    <source>
        <dbReference type="ARBA" id="ARBA00022679"/>
    </source>
</evidence>
<comment type="caution">
    <text evidence="11">The sequence shown here is derived from an EMBL/GenBank/DDBJ whole genome shotgun (WGS) entry which is preliminary data.</text>
</comment>
<keyword evidence="5 8" id="KW-0460">Magnesium</keyword>
<feature type="region of interest" description="Uridylyltransferase" evidence="8">
    <location>
        <begin position="1"/>
        <end position="349"/>
    </location>
</feature>
<dbReference type="CDD" id="cd04900">
    <property type="entry name" value="ACT_UUR-like_1"/>
    <property type="match status" value="1"/>
</dbReference>
<evidence type="ECO:0000313" key="12">
    <source>
        <dbReference type="Proteomes" id="UP001589628"/>
    </source>
</evidence>
<dbReference type="InterPro" id="IPR043519">
    <property type="entry name" value="NT_sf"/>
</dbReference>
<dbReference type="Pfam" id="PF08335">
    <property type="entry name" value="GlnD_UR_UTase"/>
    <property type="match status" value="1"/>
</dbReference>
<dbReference type="Proteomes" id="UP001589628">
    <property type="component" value="Unassembled WGS sequence"/>
</dbReference>
<keyword evidence="12" id="KW-1185">Reference proteome</keyword>
<dbReference type="SUPFAM" id="SSF81301">
    <property type="entry name" value="Nucleotidyltransferase"/>
    <property type="match status" value="1"/>
</dbReference>
<dbReference type="SUPFAM" id="SSF109604">
    <property type="entry name" value="HD-domain/PDEase-like"/>
    <property type="match status" value="1"/>
</dbReference>
<dbReference type="Pfam" id="PF01842">
    <property type="entry name" value="ACT"/>
    <property type="match status" value="1"/>
</dbReference>
<dbReference type="InterPro" id="IPR010043">
    <property type="entry name" value="UTase/UR"/>
</dbReference>
<reference evidence="11 12" key="1">
    <citation type="submission" date="2024-09" db="EMBL/GenBank/DDBJ databases">
        <authorList>
            <person name="Sun Q."/>
            <person name="Mori K."/>
        </authorList>
    </citation>
    <scope>NUCLEOTIDE SEQUENCE [LARGE SCALE GENOMIC DNA]</scope>
    <source>
        <strain evidence="11 12">ATCC 51285</strain>
    </source>
</reference>
<dbReference type="InterPro" id="IPR002934">
    <property type="entry name" value="Polymerase_NTP_transf_dom"/>
</dbReference>
<keyword evidence="1 8" id="KW-0808">Transferase</keyword>